<name>A0A381XEJ1_9ZZZZ</name>
<evidence type="ECO:0000256" key="3">
    <source>
        <dbReference type="ARBA" id="ARBA00022723"/>
    </source>
</evidence>
<keyword evidence="7" id="KW-0411">Iron-sulfur</keyword>
<keyword evidence="1" id="KW-0004">4Fe-4S</keyword>
<dbReference type="NCBIfam" id="TIGR04508">
    <property type="entry name" value="queE_Cx14CxxC"/>
    <property type="match status" value="1"/>
</dbReference>
<keyword evidence="6" id="KW-0408">Iron</keyword>
<keyword evidence="5" id="KW-0460">Magnesium</keyword>
<reference evidence="9" key="1">
    <citation type="submission" date="2018-05" db="EMBL/GenBank/DDBJ databases">
        <authorList>
            <person name="Lanie J.A."/>
            <person name="Ng W.-L."/>
            <person name="Kazmierczak K.M."/>
            <person name="Andrzejewski T.M."/>
            <person name="Davidsen T.M."/>
            <person name="Wayne K.J."/>
            <person name="Tettelin H."/>
            <person name="Glass J.I."/>
            <person name="Rusch D."/>
            <person name="Podicherti R."/>
            <person name="Tsui H.-C.T."/>
            <person name="Winkler M.E."/>
        </authorList>
    </citation>
    <scope>NUCLEOTIDE SEQUENCE</scope>
</reference>
<dbReference type="PANTHER" id="PTHR42836:SF1">
    <property type="entry name" value="7-CARBOXY-7-DEAZAGUANINE SYNTHASE"/>
    <property type="match status" value="1"/>
</dbReference>
<evidence type="ECO:0000256" key="6">
    <source>
        <dbReference type="ARBA" id="ARBA00023004"/>
    </source>
</evidence>
<keyword evidence="3" id="KW-0479">Metal-binding</keyword>
<accession>A0A381XEJ1</accession>
<proteinExistence type="inferred from homology"/>
<dbReference type="EMBL" id="UINC01014722">
    <property type="protein sequence ID" value="SVA62587.1"/>
    <property type="molecule type" value="Genomic_DNA"/>
</dbReference>
<dbReference type="SFLD" id="SFLDF00376">
    <property type="entry name" value="7-carboxy-7-deazaguanine_synth"/>
    <property type="match status" value="1"/>
</dbReference>
<evidence type="ECO:0000313" key="9">
    <source>
        <dbReference type="EMBL" id="SVA62587.1"/>
    </source>
</evidence>
<keyword evidence="2" id="KW-0949">S-adenosyl-L-methionine</keyword>
<keyword evidence="4" id="KW-0671">Queuosine biosynthesis</keyword>
<organism evidence="9">
    <name type="scientific">marine metagenome</name>
    <dbReference type="NCBI Taxonomy" id="408172"/>
    <lineage>
        <taxon>unclassified sequences</taxon>
        <taxon>metagenomes</taxon>
        <taxon>ecological metagenomes</taxon>
    </lineage>
</organism>
<protein>
    <recommendedName>
        <fullName evidence="10">Radical SAM core domain-containing protein</fullName>
    </recommendedName>
</protein>
<evidence type="ECO:0000256" key="2">
    <source>
        <dbReference type="ARBA" id="ARBA00022691"/>
    </source>
</evidence>
<dbReference type="SUPFAM" id="SSF102114">
    <property type="entry name" value="Radical SAM enzymes"/>
    <property type="match status" value="1"/>
</dbReference>
<gene>
    <name evidence="9" type="ORF">METZ01_LOCUS115441</name>
</gene>
<dbReference type="GO" id="GO:0046872">
    <property type="term" value="F:metal ion binding"/>
    <property type="evidence" value="ECO:0007669"/>
    <property type="project" value="UniProtKB-KW"/>
</dbReference>
<evidence type="ECO:0000256" key="7">
    <source>
        <dbReference type="ARBA" id="ARBA00023014"/>
    </source>
</evidence>
<keyword evidence="8" id="KW-0456">Lyase</keyword>
<dbReference type="GO" id="GO:0008616">
    <property type="term" value="P:tRNA queuosine(34) biosynthetic process"/>
    <property type="evidence" value="ECO:0007669"/>
    <property type="project" value="UniProtKB-KW"/>
</dbReference>
<dbReference type="AlphaFoldDB" id="A0A381XEJ1"/>
<dbReference type="HAMAP" id="MF_00917">
    <property type="entry name" value="QueE"/>
    <property type="match status" value="1"/>
</dbReference>
<evidence type="ECO:0008006" key="10">
    <source>
        <dbReference type="Google" id="ProtNLM"/>
    </source>
</evidence>
<dbReference type="SFLD" id="SFLDS00029">
    <property type="entry name" value="Radical_SAM"/>
    <property type="match status" value="1"/>
</dbReference>
<dbReference type="InterPro" id="IPR030977">
    <property type="entry name" value="QueE_Cx14CxxC"/>
</dbReference>
<dbReference type="Gene3D" id="3.20.20.70">
    <property type="entry name" value="Aldolase class I"/>
    <property type="match status" value="1"/>
</dbReference>
<evidence type="ECO:0000256" key="5">
    <source>
        <dbReference type="ARBA" id="ARBA00022842"/>
    </source>
</evidence>
<evidence type="ECO:0000256" key="4">
    <source>
        <dbReference type="ARBA" id="ARBA00022785"/>
    </source>
</evidence>
<dbReference type="InterPro" id="IPR007197">
    <property type="entry name" value="rSAM"/>
</dbReference>
<evidence type="ECO:0000256" key="1">
    <source>
        <dbReference type="ARBA" id="ARBA00022485"/>
    </source>
</evidence>
<evidence type="ECO:0000256" key="8">
    <source>
        <dbReference type="ARBA" id="ARBA00023239"/>
    </source>
</evidence>
<dbReference type="InterPro" id="IPR024924">
    <property type="entry name" value="7-CO-7-deazaguanine_synth-like"/>
</dbReference>
<dbReference type="InterPro" id="IPR013785">
    <property type="entry name" value="Aldolase_TIM"/>
</dbReference>
<dbReference type="PANTHER" id="PTHR42836">
    <property type="entry name" value="7-CARBOXY-7-DEAZAGUANINE SYNTHASE"/>
    <property type="match status" value="1"/>
</dbReference>
<dbReference type="InterPro" id="IPR058240">
    <property type="entry name" value="rSAM_sf"/>
</dbReference>
<dbReference type="CDD" id="cd01335">
    <property type="entry name" value="Radical_SAM"/>
    <property type="match status" value="1"/>
</dbReference>
<dbReference type="GO" id="GO:0051539">
    <property type="term" value="F:4 iron, 4 sulfur cluster binding"/>
    <property type="evidence" value="ECO:0007669"/>
    <property type="project" value="UniProtKB-KW"/>
</dbReference>
<sequence>MTFQGEGSQTGRVAVFCRFTGCNLWTGHEEDRENAICDFCDTDFVGTDGPGGGVFSDAEKMTAHLLSFWASDQLPFMVFTGGEPLLQMDNALIGELKNNSVEIAIETNGTIIPPVGIDWVCVSPKGGTEIVVTSGEELKVVYPQNNLNLDDMLKFDFTYFSLQPKDGKDKDVNIKKTLEYCKNNPKWNLSLQSHKLINIP</sequence>
<dbReference type="GO" id="GO:0016829">
    <property type="term" value="F:lyase activity"/>
    <property type="evidence" value="ECO:0007669"/>
    <property type="project" value="UniProtKB-KW"/>
</dbReference>